<keyword evidence="1" id="KW-1185">Reference proteome</keyword>
<proteinExistence type="predicted"/>
<dbReference type="WBParaSite" id="nRc.2.0.1.t13988-RA">
    <property type="protein sequence ID" value="nRc.2.0.1.t13988-RA"/>
    <property type="gene ID" value="nRc.2.0.1.g13988"/>
</dbReference>
<protein>
    <submittedName>
        <fullName evidence="2">Uncharacterized protein</fullName>
    </submittedName>
</protein>
<name>A0A915IKP9_ROMCU</name>
<accession>A0A915IKP9</accession>
<sequence length="99" mass="10131">MDVEPATSSSMSLPPMAMLLPPTAPTLVQTTMHAQSSLVAAAAIVTEPQTSTSSALISGPKLTPQELNDALDQPSGNKELGALFSSNILAAVQKLSQKG</sequence>
<organism evidence="1 2">
    <name type="scientific">Romanomermis culicivorax</name>
    <name type="common">Nematode worm</name>
    <dbReference type="NCBI Taxonomy" id="13658"/>
    <lineage>
        <taxon>Eukaryota</taxon>
        <taxon>Metazoa</taxon>
        <taxon>Ecdysozoa</taxon>
        <taxon>Nematoda</taxon>
        <taxon>Enoplea</taxon>
        <taxon>Dorylaimia</taxon>
        <taxon>Mermithida</taxon>
        <taxon>Mermithoidea</taxon>
        <taxon>Mermithidae</taxon>
        <taxon>Romanomermis</taxon>
    </lineage>
</organism>
<evidence type="ECO:0000313" key="2">
    <source>
        <dbReference type="WBParaSite" id="nRc.2.0.1.t13988-RA"/>
    </source>
</evidence>
<dbReference type="AlphaFoldDB" id="A0A915IKP9"/>
<evidence type="ECO:0000313" key="1">
    <source>
        <dbReference type="Proteomes" id="UP000887565"/>
    </source>
</evidence>
<dbReference type="Proteomes" id="UP000887565">
    <property type="component" value="Unplaced"/>
</dbReference>
<reference evidence="2" key="1">
    <citation type="submission" date="2022-11" db="UniProtKB">
        <authorList>
            <consortium name="WormBaseParasite"/>
        </authorList>
    </citation>
    <scope>IDENTIFICATION</scope>
</reference>